<dbReference type="AlphaFoldDB" id="W8C785"/>
<proteinExistence type="evidence at transcript level"/>
<reference evidence="3" key="2">
    <citation type="journal article" date="2014" name="BMC Genomics">
        <title>A genomic perspective to assessing quality of mass-reared SIT flies used in Mediterranean fruit fly (Ceratitis capitata) eradication in California.</title>
        <authorList>
            <person name="Calla B."/>
            <person name="Hall B."/>
            <person name="Hou S."/>
            <person name="Geib S.M."/>
        </authorList>
    </citation>
    <scope>NUCLEOTIDE SEQUENCE</scope>
</reference>
<name>W8C785_CERCA</name>
<evidence type="ECO:0000256" key="1">
    <source>
        <dbReference type="SAM" id="Coils"/>
    </source>
</evidence>
<protein>
    <submittedName>
        <fullName evidence="3">Uncharacterized protein</fullName>
    </submittedName>
</protein>
<organism evidence="3">
    <name type="scientific">Ceratitis capitata</name>
    <name type="common">Mediterranean fruit fly</name>
    <name type="synonym">Tephritis capitata</name>
    <dbReference type="NCBI Taxonomy" id="7213"/>
    <lineage>
        <taxon>Eukaryota</taxon>
        <taxon>Metazoa</taxon>
        <taxon>Ecdysozoa</taxon>
        <taxon>Arthropoda</taxon>
        <taxon>Hexapoda</taxon>
        <taxon>Insecta</taxon>
        <taxon>Pterygota</taxon>
        <taxon>Neoptera</taxon>
        <taxon>Endopterygota</taxon>
        <taxon>Diptera</taxon>
        <taxon>Brachycera</taxon>
        <taxon>Muscomorpha</taxon>
        <taxon>Tephritoidea</taxon>
        <taxon>Tephritidae</taxon>
        <taxon>Ceratitis</taxon>
        <taxon>Ceratitis</taxon>
    </lineage>
</organism>
<evidence type="ECO:0000256" key="2">
    <source>
        <dbReference type="SAM" id="MobiDB-lite"/>
    </source>
</evidence>
<dbReference type="EMBL" id="GAMC01003779">
    <property type="protein sequence ID" value="JAC02777.1"/>
    <property type="molecule type" value="mRNA"/>
</dbReference>
<keyword evidence="1" id="KW-0175">Coiled coil</keyword>
<feature type="coiled-coil region" evidence="1">
    <location>
        <begin position="115"/>
        <end position="142"/>
    </location>
</feature>
<evidence type="ECO:0000313" key="3">
    <source>
        <dbReference type="EMBL" id="JAC02782.1"/>
    </source>
</evidence>
<dbReference type="EMBL" id="GAMC01003774">
    <property type="protein sequence ID" value="JAC02782.1"/>
    <property type="molecule type" value="mRNA"/>
</dbReference>
<feature type="compositionally biased region" description="Low complexity" evidence="2">
    <location>
        <begin position="9"/>
        <end position="24"/>
    </location>
</feature>
<feature type="region of interest" description="Disordered" evidence="2">
    <location>
        <begin position="1"/>
        <end position="37"/>
    </location>
</feature>
<dbReference type="EMBL" id="GAMC01003776">
    <property type="protein sequence ID" value="JAC02780.1"/>
    <property type="molecule type" value="mRNA"/>
</dbReference>
<reference evidence="3" key="1">
    <citation type="submission" date="2013-07" db="EMBL/GenBank/DDBJ databases">
        <authorList>
            <person name="Geib S."/>
        </authorList>
    </citation>
    <scope>NUCLEOTIDE SEQUENCE</scope>
</reference>
<accession>W8C785</accession>
<sequence length="171" mass="20399">MRIYGSDLSETTVSSSKTSTDTASNWSRPVKKKPKKTTVEFIPRRTTRLLTSQMCSRLSENHYLPKAPHIKLQRYRLKMRRPLSLKAKQTKAIIQTINDQSLIVCYLWPRCQQKTEQLENEVARLQQRLHELQVEEVEIKRKRWCRVCEKEATYVHSKRFYCSLKCQRKQK</sequence>